<dbReference type="GO" id="GO:0005813">
    <property type="term" value="C:centrosome"/>
    <property type="evidence" value="ECO:0007669"/>
    <property type="project" value="UniProtKB-SubCell"/>
</dbReference>
<dbReference type="Gene3D" id="2.170.210.20">
    <property type="entry name" value="Spindle assembly abnormal protein 6, N-terminal domain"/>
    <property type="match status" value="1"/>
</dbReference>
<evidence type="ECO:0000259" key="9">
    <source>
        <dbReference type="Pfam" id="PF16531"/>
    </source>
</evidence>
<evidence type="ECO:0000256" key="4">
    <source>
        <dbReference type="ARBA" id="ARBA00023054"/>
    </source>
</evidence>
<feature type="compositionally biased region" description="Polar residues" evidence="8">
    <location>
        <begin position="672"/>
        <end position="685"/>
    </location>
</feature>
<dbReference type="Pfam" id="PF18594">
    <property type="entry name" value="Sas6_CC"/>
    <property type="match status" value="1"/>
</dbReference>
<dbReference type="InterPro" id="IPR041513">
    <property type="entry name" value="SAS6_CC"/>
</dbReference>
<protein>
    <recommendedName>
        <fullName evidence="2">Spindle assembly abnormal protein 6 homolog</fullName>
    </recommendedName>
</protein>
<evidence type="ECO:0000256" key="7">
    <source>
        <dbReference type="SAM" id="Coils"/>
    </source>
</evidence>
<feature type="region of interest" description="Disordered" evidence="8">
    <location>
        <begin position="672"/>
        <end position="693"/>
    </location>
</feature>
<keyword evidence="6" id="KW-0131">Cell cycle</keyword>
<evidence type="ECO:0000259" key="10">
    <source>
        <dbReference type="Pfam" id="PF18594"/>
    </source>
</evidence>
<comment type="subcellular location">
    <subcellularLocation>
        <location evidence="1">Cytoplasm</location>
        <location evidence="1">Cytoskeleton</location>
        <location evidence="1">Microtubule organizing center</location>
        <location evidence="1">Centrosome</location>
    </subcellularLocation>
</comment>
<evidence type="ECO:0000256" key="3">
    <source>
        <dbReference type="ARBA" id="ARBA00022490"/>
    </source>
</evidence>
<dbReference type="PANTHER" id="PTHR44281:SF2">
    <property type="entry name" value="SPINDLE ASSEMBLY ABNORMAL PROTEIN 6 HOMOLOG"/>
    <property type="match status" value="1"/>
</dbReference>
<evidence type="ECO:0000256" key="8">
    <source>
        <dbReference type="SAM" id="MobiDB-lite"/>
    </source>
</evidence>
<evidence type="ECO:0000313" key="12">
    <source>
        <dbReference type="Proteomes" id="UP000663879"/>
    </source>
</evidence>
<proteinExistence type="predicted"/>
<sequence>MSTLGNLYSKNILVRLTNSKSNDDKFKQIHITVDYQITGTLQSHKTELIIKLTDESDPFFLYSLYMTEEDFQTLKHQQGLLVDFGSFGQRFIDLLHACDKDVNSDNPKFQLQLFTKDPLPFDHTNASLNIIEINPFKHLVHLSLSFMPGNDSDVKKYLATCLKTLKDEYNKLSKLFDETKLQLNQKMDNTQQLLSQKNHECDKLRVELDSQSERLMAKHMQELSFERDKSVQNQFSLQQKFEKEKKDLENNLMKTIKQLEQRLNDLEMTNKDSYEKKFKFEAQIQEMTIKNTTLLDEYNSIKMELNTIRKENSNLDSEMHTNEKLLNQLRSRNSSLEQEIKEKRDQIEKTQDFYNQEQENRKKLEETLKEKVQELKKKQGEINHYVEEFKKGNDVVTKLQDREKNLVNQIKLKTRILTEQEKVVKEKEKELNDLKNQFKEINLKLDEMSSENKELKASVTKKTSELEEAAKLLKRDENIISWLNKQLTENNITSGTGIGGGGGVGVSSGLMKTSQGFESNQFRPYGTINSTNNNLISCSVSSMGGDKTKTTGFYASRGVSGSMENEMDSLPLTLRQVDLNKSASNSVSAKLDPKYFQSSHSPQALTNNLDSYNNDNTLTTAYKMSNIKTGQYGGKSNEMDQQQNGMNGRMTSKFTNVQFSNGQEQTLQQTNTAANSNGLKNNPSLASAYFPIN</sequence>
<dbReference type="OrthoDB" id="49058at2759"/>
<feature type="domain" description="Spindle assembly abnormal protein 6 N-terminal" evidence="9">
    <location>
        <begin position="7"/>
        <end position="146"/>
    </location>
</feature>
<dbReference type="SUPFAM" id="SSF90257">
    <property type="entry name" value="Myosin rod fragments"/>
    <property type="match status" value="1"/>
</dbReference>
<organism evidence="11 12">
    <name type="scientific">Brachionus calyciflorus</name>
    <dbReference type="NCBI Taxonomy" id="104777"/>
    <lineage>
        <taxon>Eukaryota</taxon>
        <taxon>Metazoa</taxon>
        <taxon>Spiralia</taxon>
        <taxon>Gnathifera</taxon>
        <taxon>Rotifera</taxon>
        <taxon>Eurotatoria</taxon>
        <taxon>Monogononta</taxon>
        <taxon>Pseudotrocha</taxon>
        <taxon>Ploima</taxon>
        <taxon>Brachionidae</taxon>
        <taxon>Brachionus</taxon>
    </lineage>
</organism>
<dbReference type="CDD" id="cd10142">
    <property type="entry name" value="HD_SAS6_N"/>
    <property type="match status" value="1"/>
</dbReference>
<dbReference type="Pfam" id="PF16531">
    <property type="entry name" value="SAS-6_N"/>
    <property type="match status" value="1"/>
</dbReference>
<comment type="caution">
    <text evidence="11">The sequence shown here is derived from an EMBL/GenBank/DDBJ whole genome shotgun (WGS) entry which is preliminary data.</text>
</comment>
<keyword evidence="5" id="KW-0206">Cytoskeleton</keyword>
<evidence type="ECO:0000313" key="11">
    <source>
        <dbReference type="EMBL" id="CAF0952269.1"/>
    </source>
</evidence>
<dbReference type="EMBL" id="CAJNOC010002803">
    <property type="protein sequence ID" value="CAF0952269.1"/>
    <property type="molecule type" value="Genomic_DNA"/>
</dbReference>
<dbReference type="GO" id="GO:0005814">
    <property type="term" value="C:centriole"/>
    <property type="evidence" value="ECO:0007669"/>
    <property type="project" value="TreeGrafter"/>
</dbReference>
<dbReference type="Gene3D" id="1.10.287.1490">
    <property type="match status" value="1"/>
</dbReference>
<evidence type="ECO:0000256" key="1">
    <source>
        <dbReference type="ARBA" id="ARBA00004300"/>
    </source>
</evidence>
<feature type="coiled-coil region" evidence="7">
    <location>
        <begin position="417"/>
        <end position="472"/>
    </location>
</feature>
<keyword evidence="3" id="KW-0963">Cytoplasm</keyword>
<reference evidence="11" key="1">
    <citation type="submission" date="2021-02" db="EMBL/GenBank/DDBJ databases">
        <authorList>
            <person name="Nowell W R."/>
        </authorList>
    </citation>
    <scope>NUCLEOTIDE SEQUENCE</scope>
    <source>
        <strain evidence="11">Ploen Becks lab</strain>
    </source>
</reference>
<feature type="coiled-coil region" evidence="7">
    <location>
        <begin position="162"/>
        <end position="388"/>
    </location>
</feature>
<keyword evidence="4 7" id="KW-0175">Coiled coil</keyword>
<accession>A0A814D816</accession>
<dbReference type="AlphaFoldDB" id="A0A814D816"/>
<name>A0A814D816_9BILA</name>
<keyword evidence="12" id="KW-1185">Reference proteome</keyword>
<dbReference type="PANTHER" id="PTHR44281">
    <property type="entry name" value="SPINDLE ASSEMBLY ABNORMAL PROTEIN 6 HOMOLOG"/>
    <property type="match status" value="1"/>
</dbReference>
<evidence type="ECO:0000256" key="5">
    <source>
        <dbReference type="ARBA" id="ARBA00023212"/>
    </source>
</evidence>
<evidence type="ECO:0000256" key="6">
    <source>
        <dbReference type="ARBA" id="ARBA00023306"/>
    </source>
</evidence>
<gene>
    <name evidence="11" type="ORF">OXX778_LOCUS14009</name>
</gene>
<feature type="domain" description="SAS-6 coiled-coil" evidence="10">
    <location>
        <begin position="151"/>
        <end position="179"/>
    </location>
</feature>
<dbReference type="InterPro" id="IPR038558">
    <property type="entry name" value="SAS-6_N_sf"/>
</dbReference>
<dbReference type="InterPro" id="IPR032396">
    <property type="entry name" value="SAS-6_N"/>
</dbReference>
<dbReference type="Proteomes" id="UP000663879">
    <property type="component" value="Unassembled WGS sequence"/>
</dbReference>
<dbReference type="GO" id="GO:0007099">
    <property type="term" value="P:centriole replication"/>
    <property type="evidence" value="ECO:0007669"/>
    <property type="project" value="TreeGrafter"/>
</dbReference>
<evidence type="ECO:0000256" key="2">
    <source>
        <dbReference type="ARBA" id="ARBA00020407"/>
    </source>
</evidence>